<proteinExistence type="predicted"/>
<dbReference type="GO" id="GO:0009103">
    <property type="term" value="P:lipopolysaccharide biosynthetic process"/>
    <property type="evidence" value="ECO:0007669"/>
    <property type="project" value="TreeGrafter"/>
</dbReference>
<dbReference type="RefSeq" id="WP_096496776.1">
    <property type="nucleotide sequence ID" value="NZ_CP023445.1"/>
</dbReference>
<dbReference type="CDD" id="cd06853">
    <property type="entry name" value="GT_WecA_like"/>
    <property type="match status" value="1"/>
</dbReference>
<evidence type="ECO:0000256" key="4">
    <source>
        <dbReference type="ARBA" id="ARBA00022692"/>
    </source>
</evidence>
<dbReference type="GO" id="GO:0071555">
    <property type="term" value="P:cell wall organization"/>
    <property type="evidence" value="ECO:0007669"/>
    <property type="project" value="TreeGrafter"/>
</dbReference>
<dbReference type="GO" id="GO:0046872">
    <property type="term" value="F:metal ion binding"/>
    <property type="evidence" value="ECO:0007669"/>
    <property type="project" value="UniProtKB-KW"/>
</dbReference>
<evidence type="ECO:0000256" key="7">
    <source>
        <dbReference type="PIRSR" id="PIRSR600715-1"/>
    </source>
</evidence>
<evidence type="ECO:0000256" key="2">
    <source>
        <dbReference type="ARBA" id="ARBA00022475"/>
    </source>
</evidence>
<name>A0A290ZDJ4_9PSEU</name>
<dbReference type="EMBL" id="CP023445">
    <property type="protein sequence ID" value="ATE57042.1"/>
    <property type="molecule type" value="Genomic_DNA"/>
</dbReference>
<dbReference type="GO" id="GO:0044038">
    <property type="term" value="P:cell wall macromolecule biosynthetic process"/>
    <property type="evidence" value="ECO:0007669"/>
    <property type="project" value="TreeGrafter"/>
</dbReference>
<accession>A0A290ZDJ4</accession>
<keyword evidence="5 8" id="KW-1133">Transmembrane helix</keyword>
<keyword evidence="7" id="KW-0479">Metal-binding</keyword>
<feature type="transmembrane region" description="Helical" evidence="8">
    <location>
        <begin position="162"/>
        <end position="180"/>
    </location>
</feature>
<evidence type="ECO:0000256" key="6">
    <source>
        <dbReference type="ARBA" id="ARBA00023136"/>
    </source>
</evidence>
<comment type="subcellular location">
    <subcellularLocation>
        <location evidence="1">Cell membrane</location>
        <topology evidence="1">Multi-pass membrane protein</topology>
    </subcellularLocation>
</comment>
<keyword evidence="6 8" id="KW-0472">Membrane</keyword>
<keyword evidence="3 9" id="KW-0808">Transferase</keyword>
<evidence type="ECO:0000313" key="9">
    <source>
        <dbReference type="EMBL" id="ATE57042.1"/>
    </source>
</evidence>
<comment type="cofactor">
    <cofactor evidence="7">
        <name>Mg(2+)</name>
        <dbReference type="ChEBI" id="CHEBI:18420"/>
    </cofactor>
</comment>
<evidence type="ECO:0000256" key="3">
    <source>
        <dbReference type="ARBA" id="ARBA00022679"/>
    </source>
</evidence>
<dbReference type="GO" id="GO:0016780">
    <property type="term" value="F:phosphotransferase activity, for other substituted phosphate groups"/>
    <property type="evidence" value="ECO:0007669"/>
    <property type="project" value="InterPro"/>
</dbReference>
<evidence type="ECO:0000256" key="5">
    <source>
        <dbReference type="ARBA" id="ARBA00022989"/>
    </source>
</evidence>
<keyword evidence="7" id="KW-0460">Magnesium</keyword>
<protein>
    <submittedName>
        <fullName evidence="9">Undecaprenyl-phosphate alpha-N-acetylglucosaminyl 1-phosphate transferase</fullName>
    </submittedName>
</protein>
<gene>
    <name evidence="9" type="ORF">CNX65_30245</name>
</gene>
<sequence>MGQLPAASNVLPVREYLLVALTAAVVTFLLVGLVRALAFRIGAVAHPRTRDVHVKPMPRMGGLAMYGGVLGGMMLAHQLPVLRSAFDFSYDPYAVVLGGGIIVLVGVVDDRFELDSLTKLAGQVTAAGVLVLYGLQWFVFWVPWGDDGSGTGSLLVLDQNQGALLSVLLAVTMINAMNFVDGLDGLAAGIGLIAAAATCAFSIGGVLANNEGDVGAYPPALIAACLAGACLGFLPHNFNPARIFMGDSGSMLIGLMLAAATTSASGKLNYESLNASDVLGLMSPLLVVAAVLFVPLLDLLMAIVRRTRKGQSPFSADKMHLHHRLLQIGHSQRRAVLLIYLWAGLLAFGAVSLTVFDTGVVAWCFLIGLLLAFFISAVPRLRESRKNRA</sequence>
<feature type="transmembrane region" description="Helical" evidence="8">
    <location>
        <begin position="187"/>
        <end position="208"/>
    </location>
</feature>
<feature type="transmembrane region" description="Helical" evidence="8">
    <location>
        <begin position="214"/>
        <end position="234"/>
    </location>
</feature>
<dbReference type="KEGG" id="apre:CNX65_30245"/>
<dbReference type="InterPro" id="IPR000715">
    <property type="entry name" value="Glycosyl_transferase_4"/>
</dbReference>
<feature type="binding site" evidence="7">
    <location>
        <position position="178"/>
    </location>
    <ligand>
        <name>Mg(2+)</name>
        <dbReference type="ChEBI" id="CHEBI:18420"/>
    </ligand>
</feature>
<keyword evidence="2" id="KW-1003">Cell membrane</keyword>
<dbReference type="Pfam" id="PF00953">
    <property type="entry name" value="Glycos_transf_4"/>
    <property type="match status" value="1"/>
</dbReference>
<feature type="transmembrane region" description="Helical" evidence="8">
    <location>
        <begin position="16"/>
        <end position="39"/>
    </location>
</feature>
<feature type="transmembrane region" description="Helical" evidence="8">
    <location>
        <begin position="335"/>
        <end position="354"/>
    </location>
</feature>
<dbReference type="AlphaFoldDB" id="A0A290ZDJ4"/>
<dbReference type="PANTHER" id="PTHR22926:SF3">
    <property type="entry name" value="UNDECAPRENYL-PHOSPHATE ALPHA-N-ACETYLGLUCOSAMINYL 1-PHOSPHATE TRANSFERASE"/>
    <property type="match status" value="1"/>
</dbReference>
<feature type="transmembrane region" description="Helical" evidence="8">
    <location>
        <begin position="120"/>
        <end position="142"/>
    </location>
</feature>
<feature type="binding site" evidence="7">
    <location>
        <position position="247"/>
    </location>
    <ligand>
        <name>Mg(2+)</name>
        <dbReference type="ChEBI" id="CHEBI:18420"/>
    </ligand>
</feature>
<dbReference type="PANTHER" id="PTHR22926">
    <property type="entry name" value="PHOSPHO-N-ACETYLMURAMOYL-PENTAPEPTIDE-TRANSFERASE"/>
    <property type="match status" value="1"/>
</dbReference>
<dbReference type="Proteomes" id="UP000218505">
    <property type="component" value="Chromosome"/>
</dbReference>
<dbReference type="GO" id="GO:0005886">
    <property type="term" value="C:plasma membrane"/>
    <property type="evidence" value="ECO:0007669"/>
    <property type="project" value="UniProtKB-SubCell"/>
</dbReference>
<evidence type="ECO:0000313" key="10">
    <source>
        <dbReference type="Proteomes" id="UP000218505"/>
    </source>
</evidence>
<evidence type="ECO:0000256" key="8">
    <source>
        <dbReference type="SAM" id="Phobius"/>
    </source>
</evidence>
<keyword evidence="10" id="KW-1185">Reference proteome</keyword>
<feature type="transmembrane region" description="Helical" evidence="8">
    <location>
        <begin position="92"/>
        <end position="108"/>
    </location>
</feature>
<keyword evidence="4 8" id="KW-0812">Transmembrane</keyword>
<feature type="transmembrane region" description="Helical" evidence="8">
    <location>
        <begin position="241"/>
        <end position="261"/>
    </location>
</feature>
<reference evidence="9" key="1">
    <citation type="submission" date="2017-09" db="EMBL/GenBank/DDBJ databases">
        <title>Complete Genome Sequence of ansamitocin-producing Bacterium Actinosynnema pretiosum X47.</title>
        <authorList>
            <person name="Cao G."/>
            <person name="Zong G."/>
            <person name="Zhong C."/>
            <person name="Fu J."/>
        </authorList>
    </citation>
    <scope>NUCLEOTIDE SEQUENCE [LARGE SCALE GENOMIC DNA]</scope>
    <source>
        <strain evidence="9">X47</strain>
    </source>
</reference>
<evidence type="ECO:0000256" key="1">
    <source>
        <dbReference type="ARBA" id="ARBA00004651"/>
    </source>
</evidence>
<feature type="transmembrane region" description="Helical" evidence="8">
    <location>
        <begin position="60"/>
        <end position="80"/>
    </location>
</feature>
<feature type="transmembrane region" description="Helical" evidence="8">
    <location>
        <begin position="360"/>
        <end position="378"/>
    </location>
</feature>
<organism evidence="9 10">
    <name type="scientific">Actinosynnema pretiosum</name>
    <dbReference type="NCBI Taxonomy" id="42197"/>
    <lineage>
        <taxon>Bacteria</taxon>
        <taxon>Bacillati</taxon>
        <taxon>Actinomycetota</taxon>
        <taxon>Actinomycetes</taxon>
        <taxon>Pseudonocardiales</taxon>
        <taxon>Pseudonocardiaceae</taxon>
        <taxon>Actinosynnema</taxon>
    </lineage>
</organism>
<feature type="transmembrane region" description="Helical" evidence="8">
    <location>
        <begin position="281"/>
        <end position="304"/>
    </location>
</feature>